<feature type="transmembrane region" description="Helical" evidence="9">
    <location>
        <begin position="405"/>
        <end position="426"/>
    </location>
</feature>
<keyword evidence="5 8" id="KW-0812">Transmembrane</keyword>
<dbReference type="PANTHER" id="PTHR42703">
    <property type="entry name" value="NADH DEHYDROGENASE"/>
    <property type="match status" value="1"/>
</dbReference>
<evidence type="ECO:0000256" key="6">
    <source>
        <dbReference type="ARBA" id="ARBA00022989"/>
    </source>
</evidence>
<dbReference type="EMBL" id="LSDC01000079">
    <property type="protein sequence ID" value="KXB59117.1"/>
    <property type="molecule type" value="Genomic_DNA"/>
</dbReference>
<keyword evidence="7 9" id="KW-0472">Membrane</keyword>
<feature type="transmembrane region" description="Helical" evidence="9">
    <location>
        <begin position="334"/>
        <end position="353"/>
    </location>
</feature>
<feature type="domain" description="NADH:quinone oxidoreductase/Mrp antiporter transmembrane" evidence="10">
    <location>
        <begin position="129"/>
        <end position="413"/>
    </location>
</feature>
<proteinExistence type="inferred from homology"/>
<feature type="transmembrane region" description="Helical" evidence="9">
    <location>
        <begin position="164"/>
        <end position="185"/>
    </location>
</feature>
<dbReference type="RefSeq" id="WP_060914392.1">
    <property type="nucleotide sequence ID" value="NZ_KQ959968.1"/>
</dbReference>
<gene>
    <name evidence="11" type="ORF">HMPREF3186_01272</name>
</gene>
<evidence type="ECO:0000256" key="5">
    <source>
        <dbReference type="ARBA" id="ARBA00022692"/>
    </source>
</evidence>
<feature type="transmembrane region" description="Helical" evidence="9">
    <location>
        <begin position="299"/>
        <end position="322"/>
    </location>
</feature>
<dbReference type="PRINTS" id="PR01437">
    <property type="entry name" value="NUOXDRDTASE4"/>
</dbReference>
<organism evidence="11 12">
    <name type="scientific">Gemella haemolysans</name>
    <dbReference type="NCBI Taxonomy" id="1379"/>
    <lineage>
        <taxon>Bacteria</taxon>
        <taxon>Bacillati</taxon>
        <taxon>Bacillota</taxon>
        <taxon>Bacilli</taxon>
        <taxon>Bacillales</taxon>
        <taxon>Gemellaceae</taxon>
        <taxon>Gemella</taxon>
    </lineage>
</organism>
<evidence type="ECO:0000256" key="2">
    <source>
        <dbReference type="ARBA" id="ARBA00005346"/>
    </source>
</evidence>
<name>A0A133ZUJ8_9BACL</name>
<evidence type="ECO:0000313" key="12">
    <source>
        <dbReference type="Proteomes" id="UP000070355"/>
    </source>
</evidence>
<dbReference type="Proteomes" id="UP000070355">
    <property type="component" value="Unassembled WGS sequence"/>
</dbReference>
<feature type="transmembrane region" description="Helical" evidence="9">
    <location>
        <begin position="71"/>
        <end position="96"/>
    </location>
</feature>
<reference evidence="12" key="1">
    <citation type="submission" date="2016-01" db="EMBL/GenBank/DDBJ databases">
        <authorList>
            <person name="Mitreva M."/>
            <person name="Pepin K.H."/>
            <person name="Mihindukulasuriya K.A."/>
            <person name="Fulton R."/>
            <person name="Fronick C."/>
            <person name="O'Laughlin M."/>
            <person name="Miner T."/>
            <person name="Herter B."/>
            <person name="Rosa B.A."/>
            <person name="Cordes M."/>
            <person name="Tomlinson C."/>
            <person name="Wollam A."/>
            <person name="Palsikar V.B."/>
            <person name="Mardis E.R."/>
            <person name="Wilson R.K."/>
        </authorList>
    </citation>
    <scope>NUCLEOTIDE SEQUENCE [LARGE SCALE GENOMIC DNA]</scope>
    <source>
        <strain evidence="12">DNF01167</strain>
    </source>
</reference>
<dbReference type="PATRIC" id="fig|1379.3.peg.1252"/>
<evidence type="ECO:0000256" key="1">
    <source>
        <dbReference type="ARBA" id="ARBA00004651"/>
    </source>
</evidence>
<evidence type="ECO:0000313" key="11">
    <source>
        <dbReference type="EMBL" id="KXB59117.1"/>
    </source>
</evidence>
<feature type="transmembrane region" description="Helical" evidence="9">
    <location>
        <begin position="270"/>
        <end position="292"/>
    </location>
</feature>
<comment type="similarity">
    <text evidence="2">Belongs to the CPA3 antiporters (TC 2.A.63) subunit D family.</text>
</comment>
<comment type="caution">
    <text evidence="11">The sequence shown here is derived from an EMBL/GenBank/DDBJ whole genome shotgun (WGS) entry which is preliminary data.</text>
</comment>
<feature type="transmembrane region" description="Helical" evidence="9">
    <location>
        <begin position="205"/>
        <end position="227"/>
    </location>
</feature>
<evidence type="ECO:0000259" key="10">
    <source>
        <dbReference type="Pfam" id="PF00361"/>
    </source>
</evidence>
<feature type="transmembrane region" description="Helical" evidence="9">
    <location>
        <begin position="131"/>
        <end position="152"/>
    </location>
</feature>
<evidence type="ECO:0000256" key="9">
    <source>
        <dbReference type="SAM" id="Phobius"/>
    </source>
</evidence>
<accession>A0A133ZUJ8</accession>
<feature type="transmembrane region" description="Helical" evidence="9">
    <location>
        <begin position="365"/>
        <end position="385"/>
    </location>
</feature>
<dbReference type="STRING" id="1379.HMPREF3186_01272"/>
<feature type="transmembrane region" description="Helical" evidence="9">
    <location>
        <begin position="446"/>
        <end position="467"/>
    </location>
</feature>
<protein>
    <submittedName>
        <fullName evidence="11">Putative Na(+)/H(+) antiporter subunit D1</fullName>
    </submittedName>
</protein>
<dbReference type="GO" id="GO:0005886">
    <property type="term" value="C:plasma membrane"/>
    <property type="evidence" value="ECO:0007669"/>
    <property type="project" value="UniProtKB-SubCell"/>
</dbReference>
<dbReference type="Pfam" id="PF00361">
    <property type="entry name" value="Proton_antipo_M"/>
    <property type="match status" value="1"/>
</dbReference>
<feature type="transmembrane region" description="Helical" evidence="9">
    <location>
        <begin position="108"/>
        <end position="125"/>
    </location>
</feature>
<keyword evidence="6 9" id="KW-1133">Transmembrane helix</keyword>
<comment type="subcellular location">
    <subcellularLocation>
        <location evidence="1">Cell membrane</location>
        <topology evidence="1">Multi-pass membrane protein</topology>
    </subcellularLocation>
    <subcellularLocation>
        <location evidence="8">Membrane</location>
        <topology evidence="8">Multi-pass membrane protein</topology>
    </subcellularLocation>
</comment>
<dbReference type="PANTHER" id="PTHR42703:SF1">
    <property type="entry name" value="NA(+)_H(+) ANTIPORTER SUBUNIT D1"/>
    <property type="match status" value="1"/>
</dbReference>
<dbReference type="GO" id="GO:0008137">
    <property type="term" value="F:NADH dehydrogenase (ubiquinone) activity"/>
    <property type="evidence" value="ECO:0007669"/>
    <property type="project" value="InterPro"/>
</dbReference>
<evidence type="ECO:0000256" key="4">
    <source>
        <dbReference type="ARBA" id="ARBA00022475"/>
    </source>
</evidence>
<evidence type="ECO:0000256" key="3">
    <source>
        <dbReference type="ARBA" id="ARBA00022449"/>
    </source>
</evidence>
<evidence type="ECO:0000256" key="8">
    <source>
        <dbReference type="RuleBase" id="RU000320"/>
    </source>
</evidence>
<keyword evidence="3" id="KW-0050">Antiport</keyword>
<dbReference type="GO" id="GO:0042773">
    <property type="term" value="P:ATP synthesis coupled electron transport"/>
    <property type="evidence" value="ECO:0007669"/>
    <property type="project" value="InterPro"/>
</dbReference>
<feature type="transmembrane region" description="Helical" evidence="9">
    <location>
        <begin position="6"/>
        <end position="23"/>
    </location>
</feature>
<dbReference type="GO" id="GO:0015297">
    <property type="term" value="F:antiporter activity"/>
    <property type="evidence" value="ECO:0007669"/>
    <property type="project" value="UniProtKB-KW"/>
</dbReference>
<feature type="transmembrane region" description="Helical" evidence="9">
    <location>
        <begin position="32"/>
        <end position="51"/>
    </location>
</feature>
<evidence type="ECO:0000256" key="7">
    <source>
        <dbReference type="ARBA" id="ARBA00023136"/>
    </source>
</evidence>
<dbReference type="InterPro" id="IPR001750">
    <property type="entry name" value="ND/Mrp_TM"/>
</dbReference>
<dbReference type="InterPro" id="IPR003918">
    <property type="entry name" value="NADH_UbQ_OxRdtase"/>
</dbReference>
<sequence length="493" mass="54383">MHSNLPVIPIFIPLLFAAITVLFRKRIAMQRLLTSLATLLVLAFSIFNIYMVNKHQILILEMGNWASPFGITLTLDGLNSVLVTTSSVVFLATLIYSFKTIDKVRELSFFYPGFLLIMVGINGAFTTGDIFNLFVFYEILLMSSYLLLLVGINKEQLKSSISYVLMNVFAGSLFVISIGYLYTIVGSLNMAYISQTISSMADRRGLYLVEAVMIFVFCMKGALFPLFTWMNRSYAAPPIAISIIFGALLTKVGLYSIIRTYGLFYYESNFIKSYILILGAVSIIAGCIGAIYQKDLKQIVIFNIVISLGVMVCGTATLNTFGVKGALLYAVNDILLKAALFIVVGLIIYVSGVKYLQKCGLINKYPLLGWTYFIIVLSLAGVPPFSGFYGKALIIKGLVTNNNTFIAILVALSGLVVFYSLIRIFLNVFYDNINKSLILKPLPKGVQIPLIAIVAIALIIGVSSNLLDGFFDKGIQMVLNPQHYIDLVLKKGA</sequence>
<keyword evidence="4" id="KW-1003">Cell membrane</keyword>
<dbReference type="AlphaFoldDB" id="A0A133ZUJ8"/>
<dbReference type="InterPro" id="IPR050586">
    <property type="entry name" value="CPA3_Na-H_Antiporter_D"/>
</dbReference>
<feature type="transmembrane region" description="Helical" evidence="9">
    <location>
        <begin position="239"/>
        <end position="258"/>
    </location>
</feature>
<dbReference type="OrthoDB" id="9811718at2"/>
<keyword evidence="3" id="KW-0813">Transport</keyword>